<reference evidence="2" key="1">
    <citation type="submission" date="2013-04" db="EMBL/GenBank/DDBJ databases">
        <authorList>
            <person name="Qu J."/>
            <person name="Murali S.C."/>
            <person name="Bandaranaike D."/>
            <person name="Bellair M."/>
            <person name="Blankenburg K."/>
            <person name="Chao H."/>
            <person name="Dinh H."/>
            <person name="Doddapaneni H."/>
            <person name="Downs B."/>
            <person name="Dugan-Rocha S."/>
            <person name="Elkadiri S."/>
            <person name="Gnanaolivu R.D."/>
            <person name="Hernandez B."/>
            <person name="Javaid M."/>
            <person name="Jayaseelan J.C."/>
            <person name="Lee S."/>
            <person name="Li M."/>
            <person name="Ming W."/>
            <person name="Munidasa M."/>
            <person name="Muniz J."/>
            <person name="Nguyen L."/>
            <person name="Ongeri F."/>
            <person name="Osuji N."/>
            <person name="Pu L.-L."/>
            <person name="Puazo M."/>
            <person name="Qu C."/>
            <person name="Quiroz J."/>
            <person name="Raj R."/>
            <person name="Weissenberger G."/>
            <person name="Xin Y."/>
            <person name="Zou X."/>
            <person name="Han Y."/>
            <person name="Richards S."/>
            <person name="Worley K."/>
            <person name="Muzny D."/>
            <person name="Gibbs R."/>
        </authorList>
    </citation>
    <scope>NUCLEOTIDE SEQUENCE</scope>
    <source>
        <strain evidence="2">Sampled in the wild</strain>
    </source>
</reference>
<evidence type="ECO:0000313" key="3">
    <source>
        <dbReference type="Proteomes" id="UP000792457"/>
    </source>
</evidence>
<evidence type="ECO:0000256" key="1">
    <source>
        <dbReference type="SAM" id="MobiDB-lite"/>
    </source>
</evidence>
<proteinExistence type="predicted"/>
<comment type="caution">
    <text evidence="2">The sequence shown here is derived from an EMBL/GenBank/DDBJ whole genome shotgun (WGS) entry which is preliminary data.</text>
</comment>
<gene>
    <name evidence="2" type="ORF">J437_LFUL011872</name>
</gene>
<feature type="compositionally biased region" description="Basic and acidic residues" evidence="1">
    <location>
        <begin position="109"/>
        <end position="118"/>
    </location>
</feature>
<reference evidence="2" key="2">
    <citation type="submission" date="2017-10" db="EMBL/GenBank/DDBJ databases">
        <title>Ladona fulva Genome sequencing and assembly.</title>
        <authorList>
            <person name="Murali S."/>
            <person name="Richards S."/>
            <person name="Bandaranaike D."/>
            <person name="Bellair M."/>
            <person name="Blankenburg K."/>
            <person name="Chao H."/>
            <person name="Dinh H."/>
            <person name="Doddapaneni H."/>
            <person name="Dugan-Rocha S."/>
            <person name="Elkadiri S."/>
            <person name="Gnanaolivu R."/>
            <person name="Hernandez B."/>
            <person name="Skinner E."/>
            <person name="Javaid M."/>
            <person name="Lee S."/>
            <person name="Li M."/>
            <person name="Ming W."/>
            <person name="Munidasa M."/>
            <person name="Muniz J."/>
            <person name="Nguyen L."/>
            <person name="Hughes D."/>
            <person name="Osuji N."/>
            <person name="Pu L.-L."/>
            <person name="Puazo M."/>
            <person name="Qu C."/>
            <person name="Quiroz J."/>
            <person name="Raj R."/>
            <person name="Weissenberger G."/>
            <person name="Xin Y."/>
            <person name="Zou X."/>
            <person name="Han Y."/>
            <person name="Worley K."/>
            <person name="Muzny D."/>
            <person name="Gibbs R."/>
        </authorList>
    </citation>
    <scope>NUCLEOTIDE SEQUENCE</scope>
    <source>
        <strain evidence="2">Sampled in the wild</strain>
    </source>
</reference>
<dbReference type="OrthoDB" id="20825at2759"/>
<organism evidence="2 3">
    <name type="scientific">Ladona fulva</name>
    <name type="common">Scarce chaser dragonfly</name>
    <name type="synonym">Libellula fulva</name>
    <dbReference type="NCBI Taxonomy" id="123851"/>
    <lineage>
        <taxon>Eukaryota</taxon>
        <taxon>Metazoa</taxon>
        <taxon>Ecdysozoa</taxon>
        <taxon>Arthropoda</taxon>
        <taxon>Hexapoda</taxon>
        <taxon>Insecta</taxon>
        <taxon>Pterygota</taxon>
        <taxon>Palaeoptera</taxon>
        <taxon>Odonata</taxon>
        <taxon>Epiprocta</taxon>
        <taxon>Anisoptera</taxon>
        <taxon>Libelluloidea</taxon>
        <taxon>Libellulidae</taxon>
        <taxon>Ladona</taxon>
    </lineage>
</organism>
<sequence>MMEEDVQETVESLLGKGATVVDCEKSTSVREEETLLVNGVPVSLGGEDGAALRDALLAGTPPPSDVLARLLNKAGLLKAPVRLHTSLSVASTVVTKENVTVRRDGMLVDERSKERQEDNFYSSDTSEVWEPVTKPQAKVRPPHPTAPKVNGDLYSVREEDEKDGGEDERKPLDKAVASAPAQVGTATVAYAPGAVANGRREAEVPVGNQDGLDELLQLAEELQKVAMSADTNGGFALETLTTLALSFSTKY</sequence>
<dbReference type="Proteomes" id="UP000792457">
    <property type="component" value="Unassembled WGS sequence"/>
</dbReference>
<name>A0A8K0KIH9_LADFU</name>
<evidence type="ECO:0000313" key="2">
    <source>
        <dbReference type="EMBL" id="KAG8235480.1"/>
    </source>
</evidence>
<dbReference type="AlphaFoldDB" id="A0A8K0KIH9"/>
<keyword evidence="3" id="KW-1185">Reference proteome</keyword>
<dbReference type="EMBL" id="KZ308913">
    <property type="protein sequence ID" value="KAG8235480.1"/>
    <property type="molecule type" value="Genomic_DNA"/>
</dbReference>
<protein>
    <submittedName>
        <fullName evidence="2">Uncharacterized protein</fullName>
    </submittedName>
</protein>
<feature type="region of interest" description="Disordered" evidence="1">
    <location>
        <begin position="109"/>
        <end position="171"/>
    </location>
</feature>
<accession>A0A8K0KIH9</accession>